<dbReference type="EMBL" id="APMY01000014">
    <property type="protein sequence ID" value="EOM78179.1"/>
    <property type="molecule type" value="Genomic_DNA"/>
</dbReference>
<sequence length="35" mass="4041">MSYQTRERLNGTPRAMYSHRRSCPVGFLADARGRV</sequence>
<gene>
    <name evidence="1" type="ORF">Rrhod_0514</name>
</gene>
<dbReference type="AlphaFoldDB" id="R7WVJ2"/>
<reference evidence="1 2" key="1">
    <citation type="journal article" date="2013" name="Genome Announc.">
        <title>Draft Genome Sequence of Rhodococcus rhodnii Strain LMG5362, a Symbiont of Rhodnius prolixus (Hemiptera, Reduviidae, Triatominae), the Principle Vector of Trypanosoma cruzi.</title>
        <authorList>
            <person name="Pachebat J.A."/>
            <person name="van Keulen G."/>
            <person name="Whitten M.M."/>
            <person name="Girdwood S."/>
            <person name="Del Sol R."/>
            <person name="Dyson P.J."/>
            <person name="Facey P.D."/>
        </authorList>
    </citation>
    <scope>NUCLEOTIDE SEQUENCE [LARGE SCALE GENOMIC DNA]</scope>
    <source>
        <strain evidence="1 2">LMG 5362</strain>
    </source>
</reference>
<evidence type="ECO:0000313" key="2">
    <source>
        <dbReference type="Proteomes" id="UP000013525"/>
    </source>
</evidence>
<proteinExistence type="predicted"/>
<keyword evidence="2" id="KW-1185">Reference proteome</keyword>
<organism evidence="1 2">
    <name type="scientific">Rhodococcus rhodnii LMG 5362</name>
    <dbReference type="NCBI Taxonomy" id="1273125"/>
    <lineage>
        <taxon>Bacteria</taxon>
        <taxon>Bacillati</taxon>
        <taxon>Actinomycetota</taxon>
        <taxon>Actinomycetes</taxon>
        <taxon>Mycobacteriales</taxon>
        <taxon>Nocardiaceae</taxon>
        <taxon>Rhodococcus</taxon>
    </lineage>
</organism>
<name>R7WVJ2_9NOCA</name>
<evidence type="ECO:0000313" key="1">
    <source>
        <dbReference type="EMBL" id="EOM78179.1"/>
    </source>
</evidence>
<accession>R7WVJ2</accession>
<comment type="caution">
    <text evidence="1">The sequence shown here is derived from an EMBL/GenBank/DDBJ whole genome shotgun (WGS) entry which is preliminary data.</text>
</comment>
<dbReference type="Proteomes" id="UP000013525">
    <property type="component" value="Unassembled WGS sequence"/>
</dbReference>
<protein>
    <submittedName>
        <fullName evidence="1">Uncharacterized protein</fullName>
    </submittedName>
</protein>